<dbReference type="InterPro" id="IPR003029">
    <property type="entry name" value="S1_domain"/>
</dbReference>
<evidence type="ECO:0000256" key="12">
    <source>
        <dbReference type="ARBA" id="ARBA00022759"/>
    </source>
</evidence>
<evidence type="ECO:0000256" key="11">
    <source>
        <dbReference type="ARBA" id="ARBA00022730"/>
    </source>
</evidence>
<dbReference type="Gene3D" id="2.40.50.140">
    <property type="entry name" value="Nucleic acid-binding proteins"/>
    <property type="match status" value="1"/>
</dbReference>
<dbReference type="PROSITE" id="PS50084">
    <property type="entry name" value="KH_TYPE_1"/>
    <property type="match status" value="1"/>
</dbReference>
<dbReference type="InterPro" id="IPR004659">
    <property type="entry name" value="RNase_E/G"/>
</dbReference>
<comment type="caution">
    <text evidence="18">The sequence shown here is derived from an EMBL/GenBank/DDBJ whole genome shotgun (WGS) entry which is preliminary data.</text>
</comment>
<evidence type="ECO:0000256" key="5">
    <source>
        <dbReference type="ARBA" id="ARBA00022490"/>
    </source>
</evidence>
<dbReference type="InterPro" id="IPR012340">
    <property type="entry name" value="NA-bd_OB-fold"/>
</dbReference>
<evidence type="ECO:0000256" key="3">
    <source>
        <dbReference type="ARBA" id="ARBA00005663"/>
    </source>
</evidence>
<comment type="similarity">
    <text evidence="3">Belongs to the RNase E/G family. RNase G subfamily.</text>
</comment>
<protein>
    <recommendedName>
        <fullName evidence="4">Ribonuclease G</fullName>
    </recommendedName>
</protein>
<dbReference type="PANTHER" id="PTHR30001">
    <property type="entry name" value="RIBONUCLEASE"/>
    <property type="match status" value="1"/>
</dbReference>
<keyword evidence="15 16" id="KW-0694">RNA-binding</keyword>
<keyword evidence="13" id="KW-0378">Hydrolase</keyword>
<dbReference type="Gene3D" id="3.40.1260.20">
    <property type="entry name" value="Ribonuclease E, catalytic domain"/>
    <property type="match status" value="1"/>
</dbReference>
<keyword evidence="10" id="KW-0479">Metal-binding</keyword>
<evidence type="ECO:0000256" key="13">
    <source>
        <dbReference type="ARBA" id="ARBA00022801"/>
    </source>
</evidence>
<comment type="cofactor">
    <cofactor evidence="1">
        <name>Mg(2+)</name>
        <dbReference type="ChEBI" id="CHEBI:18420"/>
    </cofactor>
</comment>
<evidence type="ECO:0000256" key="6">
    <source>
        <dbReference type="ARBA" id="ARBA00022552"/>
    </source>
</evidence>
<dbReference type="GO" id="GO:0005737">
    <property type="term" value="C:cytoplasm"/>
    <property type="evidence" value="ECO:0007669"/>
    <property type="project" value="UniProtKB-SubCell"/>
</dbReference>
<keyword evidence="7" id="KW-0820">tRNA-binding</keyword>
<dbReference type="Proteomes" id="UP001285636">
    <property type="component" value="Unassembled WGS sequence"/>
</dbReference>
<dbReference type="GO" id="GO:0016787">
    <property type="term" value="F:hydrolase activity"/>
    <property type="evidence" value="ECO:0007669"/>
    <property type="project" value="UniProtKB-KW"/>
</dbReference>
<dbReference type="GO" id="GO:0006364">
    <property type="term" value="P:rRNA processing"/>
    <property type="evidence" value="ECO:0007669"/>
    <property type="project" value="UniProtKB-KW"/>
</dbReference>
<dbReference type="EMBL" id="JAWJAY010000002">
    <property type="protein sequence ID" value="MDV2885786.1"/>
    <property type="molecule type" value="Genomic_DNA"/>
</dbReference>
<dbReference type="GO" id="GO:0000049">
    <property type="term" value="F:tRNA binding"/>
    <property type="evidence" value="ECO:0007669"/>
    <property type="project" value="UniProtKB-KW"/>
</dbReference>
<evidence type="ECO:0000256" key="15">
    <source>
        <dbReference type="ARBA" id="ARBA00022884"/>
    </source>
</evidence>
<gene>
    <name evidence="18" type="ORF">RYX45_11400</name>
</gene>
<organism evidence="18 19">
    <name type="scientific">Alkalihalophilus pseudofirmus</name>
    <name type="common">Bacillus pseudofirmus</name>
    <dbReference type="NCBI Taxonomy" id="79885"/>
    <lineage>
        <taxon>Bacteria</taxon>
        <taxon>Bacillati</taxon>
        <taxon>Bacillota</taxon>
        <taxon>Bacilli</taxon>
        <taxon>Bacillales</taxon>
        <taxon>Bacillaceae</taxon>
        <taxon>Alkalihalophilus</taxon>
    </lineage>
</organism>
<evidence type="ECO:0000256" key="7">
    <source>
        <dbReference type="ARBA" id="ARBA00022555"/>
    </source>
</evidence>
<name>A0AAJ2NNT7_ALKPS</name>
<dbReference type="SMART" id="SM00316">
    <property type="entry name" value="S1"/>
    <property type="match status" value="1"/>
</dbReference>
<dbReference type="NCBIfam" id="TIGR00757">
    <property type="entry name" value="RNaseEG"/>
    <property type="match status" value="1"/>
</dbReference>
<dbReference type="Pfam" id="PF20833">
    <property type="entry name" value="RNase_E_G_Thio"/>
    <property type="match status" value="1"/>
</dbReference>
<evidence type="ECO:0000256" key="9">
    <source>
        <dbReference type="ARBA" id="ARBA00022722"/>
    </source>
</evidence>
<dbReference type="InterPro" id="IPR048583">
    <property type="entry name" value="RNase_E_G_thioredoxin-like"/>
</dbReference>
<dbReference type="PROSITE" id="PS50126">
    <property type="entry name" value="S1"/>
    <property type="match status" value="1"/>
</dbReference>
<keyword evidence="6" id="KW-0698">rRNA processing</keyword>
<keyword evidence="11" id="KW-0699">rRNA-binding</keyword>
<evidence type="ECO:0000256" key="2">
    <source>
        <dbReference type="ARBA" id="ARBA00004496"/>
    </source>
</evidence>
<keyword evidence="9" id="KW-0540">Nuclease</keyword>
<evidence type="ECO:0000256" key="8">
    <source>
        <dbReference type="ARBA" id="ARBA00022694"/>
    </source>
</evidence>
<proteinExistence type="inferred from homology"/>
<evidence type="ECO:0000313" key="18">
    <source>
        <dbReference type="EMBL" id="MDV2885786.1"/>
    </source>
</evidence>
<dbReference type="GO" id="GO:0008033">
    <property type="term" value="P:tRNA processing"/>
    <property type="evidence" value="ECO:0007669"/>
    <property type="project" value="UniProtKB-KW"/>
</dbReference>
<evidence type="ECO:0000256" key="4">
    <source>
        <dbReference type="ARBA" id="ARBA00017719"/>
    </source>
</evidence>
<dbReference type="GO" id="GO:0004540">
    <property type="term" value="F:RNA nuclease activity"/>
    <property type="evidence" value="ECO:0007669"/>
    <property type="project" value="InterPro"/>
</dbReference>
<dbReference type="CDD" id="cd04453">
    <property type="entry name" value="S1_RNase_E"/>
    <property type="match status" value="1"/>
</dbReference>
<dbReference type="SUPFAM" id="SSF50249">
    <property type="entry name" value="Nucleic acid-binding proteins"/>
    <property type="match status" value="1"/>
</dbReference>
<evidence type="ECO:0000256" key="1">
    <source>
        <dbReference type="ARBA" id="ARBA00001946"/>
    </source>
</evidence>
<dbReference type="AlphaFoldDB" id="A0AAJ2NNT7"/>
<dbReference type="GO" id="GO:0019843">
    <property type="term" value="F:rRNA binding"/>
    <property type="evidence" value="ECO:0007669"/>
    <property type="project" value="UniProtKB-KW"/>
</dbReference>
<evidence type="ECO:0000313" key="19">
    <source>
        <dbReference type="Proteomes" id="UP001285636"/>
    </source>
</evidence>
<keyword evidence="14" id="KW-0460">Magnesium</keyword>
<feature type="domain" description="S1 motif" evidence="17">
    <location>
        <begin position="39"/>
        <end position="107"/>
    </location>
</feature>
<dbReference type="Pfam" id="PF10150">
    <property type="entry name" value="RNase_E_G"/>
    <property type="match status" value="1"/>
</dbReference>
<sequence>MNRKIYFNTATRERRAAIVENGQVVELLVERPAENRIVGNVYIGRVVNVLPGMQAAFVDIGREKNGFLYRDDLLSFHLSEEADEVKKQRNITEFVTKGQELLVQVTKEGFGQKGPRLSGVVSMPGKYTVYMPEGGYVGVSRRMGTEEERERLRGIGEDLLKENEGMIIRTVCEDAKPEVIEQDLHFLRTSWESVWQEGKEKRAPALIHQGSSLIEKMMLDFSLNQIDEIVIDDADDYQTLKALLAPYSDVHEKVRLYHDKENIFSVFGIDKELDKALRRQIWLKNGAYLIVDQTEALTVIDVNTGKFTGKTDLQDTVRKTNLEAAKEIARQLRLRDTSGIIIIDFIDMKREEDREYVLEAFKRGLKQDRTKTNVVGLTGLGLVEMTRKKVRQSLQASLSKACPTCKEQGSVLSDEAQAYKIERLIWEYRGMDHEAILIELPSAVSAVLAGPKGELLKQLEEATGFRILLMPNKHMPEEAFAIRFMGDLEEAASQLERLKQKKG</sequence>
<reference evidence="18" key="1">
    <citation type="submission" date="2023-10" db="EMBL/GenBank/DDBJ databases">
        <title>Screening of Alkalihalophilus pseudofirmusBZ-TG-HK211 and Its Alleviation of Salt Stress on Rapeseed Growth.</title>
        <authorList>
            <person name="Zhao B."/>
            <person name="Guo T."/>
        </authorList>
    </citation>
    <scope>NUCLEOTIDE SEQUENCE</scope>
    <source>
        <strain evidence="18">BZ-TG-HK211</strain>
    </source>
</reference>
<evidence type="ECO:0000259" key="17">
    <source>
        <dbReference type="PROSITE" id="PS50126"/>
    </source>
</evidence>
<evidence type="ECO:0000256" key="14">
    <source>
        <dbReference type="ARBA" id="ARBA00022842"/>
    </source>
</evidence>
<keyword evidence="8" id="KW-0819">tRNA processing</keyword>
<keyword evidence="12" id="KW-0255">Endonuclease</keyword>
<dbReference type="InterPro" id="IPR019307">
    <property type="entry name" value="RNA-bd_AU-1/RNase_E/G"/>
</dbReference>
<evidence type="ECO:0000256" key="10">
    <source>
        <dbReference type="ARBA" id="ARBA00022723"/>
    </source>
</evidence>
<dbReference type="GO" id="GO:0046872">
    <property type="term" value="F:metal ion binding"/>
    <property type="evidence" value="ECO:0007669"/>
    <property type="project" value="UniProtKB-KW"/>
</dbReference>
<evidence type="ECO:0000256" key="16">
    <source>
        <dbReference type="PROSITE-ProRule" id="PRU00117"/>
    </source>
</evidence>
<dbReference type="PANTHER" id="PTHR30001:SF0">
    <property type="entry name" value="RIBONUCLEASE G"/>
    <property type="match status" value="1"/>
</dbReference>
<comment type="subcellular location">
    <subcellularLocation>
        <location evidence="2">Cytoplasm</location>
    </subcellularLocation>
</comment>
<accession>A0AAJ2NNT7</accession>
<keyword evidence="5" id="KW-0963">Cytoplasm</keyword>
<dbReference type="GO" id="GO:0004519">
    <property type="term" value="F:endonuclease activity"/>
    <property type="evidence" value="ECO:0007669"/>
    <property type="project" value="UniProtKB-KW"/>
</dbReference>
<dbReference type="RefSeq" id="WP_323466816.1">
    <property type="nucleotide sequence ID" value="NZ_CP144224.1"/>
</dbReference>